<name>A0A062U9U4_9PROT</name>
<dbReference type="GO" id="GO:0042597">
    <property type="term" value="C:periplasmic space"/>
    <property type="evidence" value="ECO:0007669"/>
    <property type="project" value="UniProtKB-SubCell"/>
</dbReference>
<evidence type="ECO:0000256" key="3">
    <source>
        <dbReference type="ARBA" id="ARBA00022448"/>
    </source>
</evidence>
<dbReference type="EMBL" id="AWFF01000054">
    <property type="protein sequence ID" value="KCZ53374.1"/>
    <property type="molecule type" value="Genomic_DNA"/>
</dbReference>
<dbReference type="InterPro" id="IPR011044">
    <property type="entry name" value="Quino_amine_DH_bsu"/>
</dbReference>
<keyword evidence="3" id="KW-0813">Transport</keyword>
<comment type="subcellular location">
    <subcellularLocation>
        <location evidence="1">Periplasm</location>
    </subcellularLocation>
</comment>
<keyword evidence="5" id="KW-0574">Periplasm</keyword>
<evidence type="ECO:0000313" key="10">
    <source>
        <dbReference type="Proteomes" id="UP000027037"/>
    </source>
</evidence>
<dbReference type="PATRIC" id="fig|1280946.3.peg.2690"/>
<comment type="similarity">
    <text evidence="2">Belongs to the aromatic amine dehydrogenase heavy chain family.</text>
</comment>
<keyword evidence="8" id="KW-1015">Disulfide bond</keyword>
<reference evidence="9 10" key="1">
    <citation type="journal article" date="2014" name="Antonie Van Leeuwenhoek">
        <title>Hyphomonas beringensis sp. nov. and Hyphomonas chukchiensis sp. nov., isolated from surface seawater of the Bering Sea and Chukchi Sea.</title>
        <authorList>
            <person name="Li C."/>
            <person name="Lai Q."/>
            <person name="Li G."/>
            <person name="Dong C."/>
            <person name="Wang J."/>
            <person name="Liao Y."/>
            <person name="Shao Z."/>
        </authorList>
    </citation>
    <scope>NUCLEOTIDE SEQUENCE [LARGE SCALE GENOMIC DNA]</scope>
    <source>
        <strain evidence="9 10">25B14_1</strain>
    </source>
</reference>
<sequence length="307" mass="33612">MTSQFALGPDEKFGYSSSAFPERITYGPIKAYLQKFDVKTLETTQEIELPPQMAQTAAQQPALAISADSKWAFVQNATPATSVSVVDLTAGEVVAEIPNPGCWGIYLAEEGSKFSSLCGDGSMLTVQLTSKGKLKSQAYSDQVFDVESEPLFVHSVRIDGDLVFSTYDGKFVTISDKDKKAKLLDSWSYTDGIEGNWAPGGYEILAYNEPNGIMFVPMHPDAEDGSHKFGAEEIWAIDMKEKKVLYRSHVEHMTHIVVTDDAEAPVLFGVNSHGGSVYRYDIDPTAKFAAKYTGSLEIQDAGYLVVE</sequence>
<evidence type="ECO:0000256" key="2">
    <source>
        <dbReference type="ARBA" id="ARBA00010548"/>
    </source>
</evidence>
<evidence type="ECO:0000256" key="4">
    <source>
        <dbReference type="ARBA" id="ARBA00022729"/>
    </source>
</evidence>
<evidence type="ECO:0000256" key="6">
    <source>
        <dbReference type="ARBA" id="ARBA00022982"/>
    </source>
</evidence>
<dbReference type="InterPro" id="IPR009451">
    <property type="entry name" value="Metamine_DH_Hvc"/>
</dbReference>
<organism evidence="9 10">
    <name type="scientific">Hyphomonas beringensis</name>
    <dbReference type="NCBI Taxonomy" id="1280946"/>
    <lineage>
        <taxon>Bacteria</taxon>
        <taxon>Pseudomonadati</taxon>
        <taxon>Pseudomonadota</taxon>
        <taxon>Alphaproteobacteria</taxon>
        <taxon>Hyphomonadales</taxon>
        <taxon>Hyphomonadaceae</taxon>
        <taxon>Hyphomonas</taxon>
    </lineage>
</organism>
<dbReference type="Pfam" id="PF06433">
    <property type="entry name" value="Me-amine-dh_H"/>
    <property type="match status" value="1"/>
</dbReference>
<dbReference type="GO" id="GO:0030058">
    <property type="term" value="F:aliphatic amine dehydrogenase activity"/>
    <property type="evidence" value="ECO:0007669"/>
    <property type="project" value="InterPro"/>
</dbReference>
<dbReference type="AlphaFoldDB" id="A0A062U9U4"/>
<accession>A0A062U9U4</accession>
<keyword evidence="4" id="KW-0732">Signal</keyword>
<evidence type="ECO:0000256" key="7">
    <source>
        <dbReference type="ARBA" id="ARBA00023002"/>
    </source>
</evidence>
<dbReference type="SUPFAM" id="SSF50969">
    <property type="entry name" value="YVTN repeat-like/Quinoprotein amine dehydrogenase"/>
    <property type="match status" value="1"/>
</dbReference>
<dbReference type="InterPro" id="IPR015943">
    <property type="entry name" value="WD40/YVTN_repeat-like_dom_sf"/>
</dbReference>
<keyword evidence="6" id="KW-0249">Electron transport</keyword>
<keyword evidence="7" id="KW-0560">Oxidoreductase</keyword>
<evidence type="ECO:0000256" key="1">
    <source>
        <dbReference type="ARBA" id="ARBA00004418"/>
    </source>
</evidence>
<dbReference type="STRING" id="1280946.HY29_03895"/>
<evidence type="ECO:0000313" key="9">
    <source>
        <dbReference type="EMBL" id="KCZ53374.1"/>
    </source>
</evidence>
<protein>
    <recommendedName>
        <fullName evidence="11">Amine dehydrogenase</fullName>
    </recommendedName>
</protein>
<evidence type="ECO:0008006" key="11">
    <source>
        <dbReference type="Google" id="ProtNLM"/>
    </source>
</evidence>
<gene>
    <name evidence="9" type="ORF">HY29_03895</name>
</gene>
<keyword evidence="10" id="KW-1185">Reference proteome</keyword>
<dbReference type="Proteomes" id="UP000027037">
    <property type="component" value="Unassembled WGS sequence"/>
</dbReference>
<evidence type="ECO:0000256" key="8">
    <source>
        <dbReference type="PIRSR" id="PIRSR609451-50"/>
    </source>
</evidence>
<dbReference type="eggNOG" id="COG3391">
    <property type="taxonomic scope" value="Bacteria"/>
</dbReference>
<dbReference type="Gene3D" id="2.130.10.10">
    <property type="entry name" value="YVTN repeat-like/Quinoprotein amine dehydrogenase"/>
    <property type="match status" value="1"/>
</dbReference>
<feature type="disulfide bond" evidence="8">
    <location>
        <begin position="102"/>
        <end position="118"/>
    </location>
</feature>
<proteinExistence type="inferred from homology"/>
<comment type="caution">
    <text evidence="9">The sequence shown here is derived from an EMBL/GenBank/DDBJ whole genome shotgun (WGS) entry which is preliminary data.</text>
</comment>
<evidence type="ECO:0000256" key="5">
    <source>
        <dbReference type="ARBA" id="ARBA00022764"/>
    </source>
</evidence>